<dbReference type="HOGENOM" id="CLU_180943_0_0_1"/>
<evidence type="ECO:0008006" key="4">
    <source>
        <dbReference type="Google" id="ProtNLM"/>
    </source>
</evidence>
<feature type="transmembrane region" description="Helical" evidence="1">
    <location>
        <begin position="77"/>
        <end position="99"/>
    </location>
</feature>
<dbReference type="Proteomes" id="UP000054524">
    <property type="component" value="Unassembled WGS sequence"/>
</dbReference>
<proteinExistence type="predicted"/>
<dbReference type="AlphaFoldDB" id="A0A086IZX9"/>
<sequence length="100" mass="11283">MADQEEKGKRAQVILEENEKMKTLRRAVLDLKDLSVRCNDAVNEDISYIDKVMKSSAVDRLAIKNIMNKIDAARKDSFMLILIVTVGGLSLLLFIGLLFK</sequence>
<keyword evidence="1" id="KW-0472">Membrane</keyword>
<keyword evidence="1" id="KW-1133">Transmembrane helix</keyword>
<protein>
    <recommendedName>
        <fullName evidence="4">t-SNARE coiled-coil homology domain-containing protein</fullName>
    </recommendedName>
</protein>
<accession>A0A086IZX9</accession>
<keyword evidence="3" id="KW-1185">Reference proteome</keyword>
<reference evidence="2 3" key="1">
    <citation type="journal article" date="2014" name="Genome Announc.">
        <title>Genome Sequence of the Microsporidian Species Nematocida sp1 Strain ERTm6 (ATCC PRA-372).</title>
        <authorList>
            <person name="Bakowski M.A."/>
            <person name="Priest M."/>
            <person name="Young S."/>
            <person name="Cuomo C.A."/>
            <person name="Troemel E.R."/>
        </authorList>
    </citation>
    <scope>NUCLEOTIDE SEQUENCE [LARGE SCALE GENOMIC DNA]</scope>
    <source>
        <strain evidence="2 3">ERTm6</strain>
    </source>
</reference>
<organism evidence="2 3">
    <name type="scientific">Nematocida ausubeli (strain ATCC PRA-371 / ERTm2)</name>
    <name type="common">Nematode killer fungus</name>
    <dbReference type="NCBI Taxonomy" id="1913371"/>
    <lineage>
        <taxon>Eukaryota</taxon>
        <taxon>Fungi</taxon>
        <taxon>Fungi incertae sedis</taxon>
        <taxon>Microsporidia</taxon>
        <taxon>Nematocida</taxon>
    </lineage>
</organism>
<evidence type="ECO:0000313" key="2">
    <source>
        <dbReference type="EMBL" id="KFG25447.1"/>
    </source>
</evidence>
<evidence type="ECO:0000313" key="3">
    <source>
        <dbReference type="Proteomes" id="UP000054524"/>
    </source>
</evidence>
<dbReference type="GeneID" id="77677194"/>
<comment type="caution">
    <text evidence="2">The sequence shown here is derived from an EMBL/GenBank/DDBJ whole genome shotgun (WGS) entry which is preliminary data.</text>
</comment>
<dbReference type="EMBL" id="AKIJ01000005">
    <property type="protein sequence ID" value="KFG25447.1"/>
    <property type="molecule type" value="Genomic_DNA"/>
</dbReference>
<keyword evidence="1" id="KW-0812">Transmembrane</keyword>
<gene>
    <name evidence="2" type="ORF">NESG_02221</name>
</gene>
<evidence type="ECO:0000256" key="1">
    <source>
        <dbReference type="SAM" id="Phobius"/>
    </source>
</evidence>
<name>A0A086IZX9_NEMA1</name>
<dbReference type="RefSeq" id="XP_052904002.1">
    <property type="nucleotide sequence ID" value="XM_053049831.1"/>
</dbReference>
<dbReference type="OrthoDB" id="2190691at2759"/>